<dbReference type="Gene3D" id="1.10.760.10">
    <property type="entry name" value="Cytochrome c-like domain"/>
    <property type="match status" value="1"/>
</dbReference>
<keyword evidence="1 4" id="KW-0349">Heme</keyword>
<gene>
    <name evidence="8" type="ORF">ACFOEI_11560</name>
</gene>
<comment type="caution">
    <text evidence="8">The sequence shown here is derived from an EMBL/GenBank/DDBJ whole genome shotgun (WGS) entry which is preliminary data.</text>
</comment>
<name>A0ABV7M365_9GAMM</name>
<evidence type="ECO:0000313" key="9">
    <source>
        <dbReference type="Proteomes" id="UP001595640"/>
    </source>
</evidence>
<dbReference type="RefSeq" id="WP_019020676.1">
    <property type="nucleotide sequence ID" value="NZ_BMXD01000014.1"/>
</dbReference>
<feature type="region of interest" description="Disordered" evidence="5">
    <location>
        <begin position="39"/>
        <end position="61"/>
    </location>
</feature>
<feature type="chain" id="PRO_5047420541" evidence="6">
    <location>
        <begin position="21"/>
        <end position="176"/>
    </location>
</feature>
<feature type="region of interest" description="Disordered" evidence="5">
    <location>
        <begin position="144"/>
        <end position="176"/>
    </location>
</feature>
<evidence type="ECO:0000259" key="7">
    <source>
        <dbReference type="PROSITE" id="PS51007"/>
    </source>
</evidence>
<keyword evidence="3 4" id="KW-0408">Iron</keyword>
<feature type="signal peptide" evidence="6">
    <location>
        <begin position="1"/>
        <end position="20"/>
    </location>
</feature>
<dbReference type="Proteomes" id="UP001595640">
    <property type="component" value="Unassembled WGS sequence"/>
</dbReference>
<dbReference type="InterPro" id="IPR009056">
    <property type="entry name" value="Cyt_c-like_dom"/>
</dbReference>
<organism evidence="8 9">
    <name type="scientific">Modicisalibacter luteus</name>
    <dbReference type="NCBI Taxonomy" id="453962"/>
    <lineage>
        <taxon>Bacteria</taxon>
        <taxon>Pseudomonadati</taxon>
        <taxon>Pseudomonadota</taxon>
        <taxon>Gammaproteobacteria</taxon>
        <taxon>Oceanospirillales</taxon>
        <taxon>Halomonadaceae</taxon>
        <taxon>Modicisalibacter</taxon>
    </lineage>
</organism>
<feature type="domain" description="Cytochrome c" evidence="7">
    <location>
        <begin position="64"/>
        <end position="143"/>
    </location>
</feature>
<dbReference type="Pfam" id="PF13442">
    <property type="entry name" value="Cytochrome_CBB3"/>
    <property type="match status" value="1"/>
</dbReference>
<evidence type="ECO:0000256" key="3">
    <source>
        <dbReference type="ARBA" id="ARBA00023004"/>
    </source>
</evidence>
<evidence type="ECO:0000256" key="6">
    <source>
        <dbReference type="SAM" id="SignalP"/>
    </source>
</evidence>
<reference evidence="9" key="1">
    <citation type="journal article" date="2019" name="Int. J. Syst. Evol. Microbiol.">
        <title>The Global Catalogue of Microorganisms (GCM) 10K type strain sequencing project: providing services to taxonomists for standard genome sequencing and annotation.</title>
        <authorList>
            <consortium name="The Broad Institute Genomics Platform"/>
            <consortium name="The Broad Institute Genome Sequencing Center for Infectious Disease"/>
            <person name="Wu L."/>
            <person name="Ma J."/>
        </authorList>
    </citation>
    <scope>NUCLEOTIDE SEQUENCE [LARGE SCALE GENOMIC DNA]</scope>
    <source>
        <strain evidence="9">KCTC 12847</strain>
    </source>
</reference>
<accession>A0ABV7M365</accession>
<protein>
    <submittedName>
        <fullName evidence="8">C-type cytochrome</fullName>
    </submittedName>
</protein>
<feature type="compositionally biased region" description="Pro residues" evidence="5">
    <location>
        <begin position="149"/>
        <end position="160"/>
    </location>
</feature>
<evidence type="ECO:0000256" key="5">
    <source>
        <dbReference type="SAM" id="MobiDB-lite"/>
    </source>
</evidence>
<evidence type="ECO:0000313" key="8">
    <source>
        <dbReference type="EMBL" id="MFC3292702.1"/>
    </source>
</evidence>
<dbReference type="InterPro" id="IPR036909">
    <property type="entry name" value="Cyt_c-like_dom_sf"/>
</dbReference>
<evidence type="ECO:0000256" key="4">
    <source>
        <dbReference type="PROSITE-ProRule" id="PRU00433"/>
    </source>
</evidence>
<evidence type="ECO:0000256" key="1">
    <source>
        <dbReference type="ARBA" id="ARBA00022617"/>
    </source>
</evidence>
<keyword evidence="9" id="KW-1185">Reference proteome</keyword>
<dbReference type="EMBL" id="JBHRUH010000016">
    <property type="protein sequence ID" value="MFC3292702.1"/>
    <property type="molecule type" value="Genomic_DNA"/>
</dbReference>
<sequence length="176" mass="19044">MKSPVILTSFLLALPLTGGAQQEAEPAPAGALPGEISQSEAIGTQPGPDRTLPKTQNPYGMDSNALAEGRRLFVWYNCYGCHGGRGGGGMGPSLRDATWLYGFSDQAIFNSIADGRRYGMPAWGTKLPAEQIWKITAYIKSMGTEFEPKAPPPNPVYPEPPPRRDIPRQQERKGAD</sequence>
<keyword evidence="2 4" id="KW-0479">Metal-binding</keyword>
<dbReference type="SUPFAM" id="SSF46626">
    <property type="entry name" value="Cytochrome c"/>
    <property type="match status" value="1"/>
</dbReference>
<feature type="compositionally biased region" description="Basic and acidic residues" evidence="5">
    <location>
        <begin position="161"/>
        <end position="176"/>
    </location>
</feature>
<proteinExistence type="predicted"/>
<keyword evidence="6" id="KW-0732">Signal</keyword>
<dbReference type="PROSITE" id="PS51007">
    <property type="entry name" value="CYTC"/>
    <property type="match status" value="1"/>
</dbReference>
<evidence type="ECO:0000256" key="2">
    <source>
        <dbReference type="ARBA" id="ARBA00022723"/>
    </source>
</evidence>